<accession>A0A0F9DJR9</accession>
<proteinExistence type="predicted"/>
<dbReference type="AlphaFoldDB" id="A0A0F9DJR9"/>
<feature type="non-terminal residue" evidence="1">
    <location>
        <position position="464"/>
    </location>
</feature>
<evidence type="ECO:0000313" key="1">
    <source>
        <dbReference type="EMBL" id="KKL17941.1"/>
    </source>
</evidence>
<sequence>MAELTIEALAGMSDQEVTDLQARLEKRLEAGAPYGEGENPAGIEAQLKMVKKEARRRKSRESDPDLKEVRIRALKVPNPQFLIDRMKKGQEALVLSGASHETLAGETFILVNEIIKEGEPPLAFARVTFSQQDQPIRNVSALGNRKSSVDPLMLREFQARKGPLFVLKFKLLKAFATPKKLPQSPPGRFSSFINFEESELEEAFHLRDTHWVPVPESGTCPSTHPTKLKFPGTDTMRCFTPSAADSIRSQEQERPSLKAQTYVLSKERFKTVADANKWMDDNDVPRTKVDEKEDTFRYRQFSPDRCQEGSQRTTRITDGVQIVGCRLKPEFREQADQPKSKKGLTVEQSLKTVIEQGRKFSQEEANFQERASDPAVVCGVCRFYLRDPSSEIGRCQVVDGPIPWFATSDLYISADAEARAVFNPGMQEKYDGRRGPQFKALKDNKVNISDDERQIIMESKAVWH</sequence>
<organism evidence="1">
    <name type="scientific">marine sediment metagenome</name>
    <dbReference type="NCBI Taxonomy" id="412755"/>
    <lineage>
        <taxon>unclassified sequences</taxon>
        <taxon>metagenomes</taxon>
        <taxon>ecological metagenomes</taxon>
    </lineage>
</organism>
<protein>
    <submittedName>
        <fullName evidence="1">Uncharacterized protein</fullName>
    </submittedName>
</protein>
<reference evidence="1" key="1">
    <citation type="journal article" date="2015" name="Nature">
        <title>Complex archaea that bridge the gap between prokaryotes and eukaryotes.</title>
        <authorList>
            <person name="Spang A."/>
            <person name="Saw J.H."/>
            <person name="Jorgensen S.L."/>
            <person name="Zaremba-Niedzwiedzka K."/>
            <person name="Martijn J."/>
            <person name="Lind A.E."/>
            <person name="van Eijk R."/>
            <person name="Schleper C."/>
            <person name="Guy L."/>
            <person name="Ettema T.J."/>
        </authorList>
    </citation>
    <scope>NUCLEOTIDE SEQUENCE</scope>
</reference>
<comment type="caution">
    <text evidence="1">The sequence shown here is derived from an EMBL/GenBank/DDBJ whole genome shotgun (WGS) entry which is preliminary data.</text>
</comment>
<dbReference type="EMBL" id="LAZR01039059">
    <property type="protein sequence ID" value="KKL17941.1"/>
    <property type="molecule type" value="Genomic_DNA"/>
</dbReference>
<gene>
    <name evidence="1" type="ORF">LCGC14_2480490</name>
</gene>
<name>A0A0F9DJR9_9ZZZZ</name>